<name>A0ABV7H6X3_9BURK</name>
<reference evidence="3" key="1">
    <citation type="journal article" date="2019" name="Int. J. Syst. Evol. Microbiol.">
        <title>The Global Catalogue of Microorganisms (GCM) 10K type strain sequencing project: providing services to taxonomists for standard genome sequencing and annotation.</title>
        <authorList>
            <consortium name="The Broad Institute Genomics Platform"/>
            <consortium name="The Broad Institute Genome Sequencing Center for Infectious Disease"/>
            <person name="Wu L."/>
            <person name="Ma J."/>
        </authorList>
    </citation>
    <scope>NUCLEOTIDE SEQUENCE [LARGE SCALE GENOMIC DNA]</scope>
    <source>
        <strain evidence="3">KCTC 52168</strain>
    </source>
</reference>
<accession>A0ABV7H6X3</accession>
<comment type="caution">
    <text evidence="2">The sequence shown here is derived from an EMBL/GenBank/DDBJ whole genome shotgun (WGS) entry which is preliminary data.</text>
</comment>
<evidence type="ECO:0000259" key="1">
    <source>
        <dbReference type="Pfam" id="PF22294"/>
    </source>
</evidence>
<proteinExistence type="predicted"/>
<protein>
    <submittedName>
        <fullName evidence="2">DUF6966 domain-containing protein</fullName>
    </submittedName>
</protein>
<dbReference type="Pfam" id="PF22294">
    <property type="entry name" value="DUF6966"/>
    <property type="match status" value="1"/>
</dbReference>
<evidence type="ECO:0000313" key="3">
    <source>
        <dbReference type="Proteomes" id="UP001595556"/>
    </source>
</evidence>
<dbReference type="EMBL" id="JBHRTI010000004">
    <property type="protein sequence ID" value="MFC3148240.1"/>
    <property type="molecule type" value="Genomic_DNA"/>
</dbReference>
<gene>
    <name evidence="2" type="ORF">ACFOEN_11370</name>
</gene>
<dbReference type="InterPro" id="IPR054239">
    <property type="entry name" value="DUF6966"/>
</dbReference>
<evidence type="ECO:0000313" key="2">
    <source>
        <dbReference type="EMBL" id="MFC3148240.1"/>
    </source>
</evidence>
<organism evidence="2 3">
    <name type="scientific">Piscinibacterium candidicorallinum</name>
    <dbReference type="NCBI Taxonomy" id="1793872"/>
    <lineage>
        <taxon>Bacteria</taxon>
        <taxon>Pseudomonadati</taxon>
        <taxon>Pseudomonadota</taxon>
        <taxon>Betaproteobacteria</taxon>
        <taxon>Burkholderiales</taxon>
        <taxon>Piscinibacterium</taxon>
    </lineage>
</organism>
<dbReference type="RefSeq" id="WP_377303986.1">
    <property type="nucleotide sequence ID" value="NZ_CP180191.1"/>
</dbReference>
<feature type="domain" description="DUF6966" evidence="1">
    <location>
        <begin position="20"/>
        <end position="66"/>
    </location>
</feature>
<keyword evidence="3" id="KW-1185">Reference proteome</keyword>
<sequence>MGPKTQLLIGVLDELATVLESDGDSHWSGWMRKARARLLNSDYSGIEYLLSAYGGMGSLNDVVLGQTYKNGVFEWKPGHVELNEKFTALSSKAWELADAIKRSQ</sequence>
<dbReference type="Proteomes" id="UP001595556">
    <property type="component" value="Unassembled WGS sequence"/>
</dbReference>